<evidence type="ECO:0000256" key="1">
    <source>
        <dbReference type="SAM" id="MobiDB-lite"/>
    </source>
</evidence>
<evidence type="ECO:0000313" key="3">
    <source>
        <dbReference type="Proteomes" id="UP001501265"/>
    </source>
</evidence>
<gene>
    <name evidence="2" type="ORF">GCM10023220_13900</name>
</gene>
<keyword evidence="3" id="KW-1185">Reference proteome</keyword>
<reference evidence="3" key="1">
    <citation type="journal article" date="2019" name="Int. J. Syst. Evol. Microbiol.">
        <title>The Global Catalogue of Microorganisms (GCM) 10K type strain sequencing project: providing services to taxonomists for standard genome sequencing and annotation.</title>
        <authorList>
            <consortium name="The Broad Institute Genomics Platform"/>
            <consortium name="The Broad Institute Genome Sequencing Center for Infectious Disease"/>
            <person name="Wu L."/>
            <person name="Ma J."/>
        </authorList>
    </citation>
    <scope>NUCLEOTIDE SEQUENCE [LARGE SCALE GENOMIC DNA]</scope>
    <source>
        <strain evidence="3">JCM 18081</strain>
    </source>
</reference>
<name>A0ABP9B421_9ACTN</name>
<proteinExistence type="predicted"/>
<sequence>MARSYPVADCSRDAGGMARTRNQARQSPSTGTGPVRGAFPSQGVDTATETGCVTTATGAGARGRTPSEVFTRGARP</sequence>
<dbReference type="EMBL" id="BAABIG010000013">
    <property type="protein sequence ID" value="GAA4790037.1"/>
    <property type="molecule type" value="Genomic_DNA"/>
</dbReference>
<accession>A0ABP9B421</accession>
<evidence type="ECO:0000313" key="2">
    <source>
        <dbReference type="EMBL" id="GAA4790037.1"/>
    </source>
</evidence>
<organism evidence="2 3">
    <name type="scientific">Streptomyces ziwulingensis</name>
    <dbReference type="NCBI Taxonomy" id="1045501"/>
    <lineage>
        <taxon>Bacteria</taxon>
        <taxon>Bacillati</taxon>
        <taxon>Actinomycetota</taxon>
        <taxon>Actinomycetes</taxon>
        <taxon>Kitasatosporales</taxon>
        <taxon>Streptomycetaceae</taxon>
        <taxon>Streptomyces</taxon>
    </lineage>
</organism>
<dbReference type="Proteomes" id="UP001501265">
    <property type="component" value="Unassembled WGS sequence"/>
</dbReference>
<feature type="compositionally biased region" description="Polar residues" evidence="1">
    <location>
        <begin position="20"/>
        <end position="32"/>
    </location>
</feature>
<feature type="compositionally biased region" description="Low complexity" evidence="1">
    <location>
        <begin position="46"/>
        <end position="64"/>
    </location>
</feature>
<protein>
    <submittedName>
        <fullName evidence="2">Uncharacterized protein</fullName>
    </submittedName>
</protein>
<comment type="caution">
    <text evidence="2">The sequence shown here is derived from an EMBL/GenBank/DDBJ whole genome shotgun (WGS) entry which is preliminary data.</text>
</comment>
<feature type="region of interest" description="Disordered" evidence="1">
    <location>
        <begin position="1"/>
        <end position="76"/>
    </location>
</feature>